<feature type="region of interest" description="Disordered" evidence="1">
    <location>
        <begin position="1651"/>
        <end position="1696"/>
    </location>
</feature>
<dbReference type="EMBL" id="CDMZ01001104">
    <property type="protein sequence ID" value="CEM27253.1"/>
    <property type="molecule type" value="Genomic_DNA"/>
</dbReference>
<gene>
    <name evidence="2" type="ORF">Cvel_610</name>
</gene>
<feature type="compositionally biased region" description="Polar residues" evidence="1">
    <location>
        <begin position="1405"/>
        <end position="1421"/>
    </location>
</feature>
<feature type="compositionally biased region" description="Basic and acidic residues" evidence="1">
    <location>
        <begin position="1191"/>
        <end position="1212"/>
    </location>
</feature>
<feature type="compositionally biased region" description="Gly residues" evidence="1">
    <location>
        <begin position="1137"/>
        <end position="1149"/>
    </location>
</feature>
<feature type="region of interest" description="Disordered" evidence="1">
    <location>
        <begin position="537"/>
        <end position="569"/>
    </location>
</feature>
<feature type="region of interest" description="Disordered" evidence="1">
    <location>
        <begin position="639"/>
        <end position="714"/>
    </location>
</feature>
<sequence length="1696" mass="179503">MDRLRFHIWKKKQRHLVVPAPSYGHSCFPNNLGWIPRELNLHKCPTAASVPCLLFACGGYPSLFIHLHSLDEDLGSVSALCNTIHEQLQVSVMCIEYPGFGVECSQPSLRELLHDVRTALSFAIETMRFQPSNIFISANGQAAGPAIELASWCDLLELQFNTGGPFVFGGLLLCSPKCFDPLQFLSAKGGEGLWLGGLRETGEGSPEGSGSQSGWTGTAWTGTGTEGVSDCGSPASLPLDKEIRKETEGDRGGESYSLFEGGAPSVKWMWEDRAGRLCEQGALSEPLPSPFTIRQAVSSLRTVKCPLLVVHNAAEAYDGSHAQKLYIQALNTPKKKLRTWTGSLLSLLRDVDSFFELSELRSIAHVHRLAHCGNSENHQNGAASSGTLHFRHTHYQATAALAPPPPTKRGGRQGPHARTPSGANPATSKGFSAPLHSVYSSLCEAASSAVGPSASFLSTFSSGSGSGGAPAEGATVSRSHSPAAAHTMVTLSPSAGPVEPRQLDSTGSRVSGGGGLFPLPPSVDTGPVPLIRVPPQIFLPVSPPGPGEEEREAEDEKEEAEGEKRETTMRKTAADLQAAALSMLSVDSIFTATRSLLPACVRSAVAQTPPLAPVQPPDFHGLIPRPPPEEAASALLEGKGGTEWGSTDGLSGNDRGQRRGFPVHKRTMARQQGCCGKSLRRRPLHSWRLRPPRVLARGSSSSAGSGRGSEQGQGPLFLLAGGGSVKEFSFPPAKLDRTSSGMSPSSAVSPLGTRPPALLAVEGQRAEREREGDLWTGEPFRRDVRDIFSPPRQCRIRLEHMAKVGRRKRIEGIIQTMRKGFAKPSAGVVVQASSEGGPDGEGDSKEDSDVQGTDGECDVDVKESKVEEEAREEESADLSGEGEEEEGQEKEETESREGDLGVEAGNGKEKEGQPVPTSDIVIEDRGKSEKEEKEEQRKDVEEEEEGQREDAVEKESAGEVLVAFPAAVCKPDSVLCASKDAEGAIGLPHEVAESRPTDDLLSSGSPEVCREGEGEDFSASSSTGGDKGEGEGEGVLSLEKAADGEGEGGLIEGQREVEAGGASLRRPPALHVSPFSENREAERVVQRGKGSEMRQEEEEEGGREREREEMEHAGSGSAETPMTHTASLSLSLSVSMTGGGDSTAGGGEGGRGRRKKRPAESVESFLDEPGHIASLSGGSGHAVAPSVSSSELKETADRERDLPQASEEKGKGGLDVPIPSRQGGTHGTGLHHLSSELKLQRAADKARLQQKGGDGRSRESRAGTLNHQHAFAEDPHAHLHKNGHAGGLDESAQSQSPLPSSRTSHTSITTGSPDPFALFALPPPGNLRAPQSPLVDTSGVSGAAGNSQGDAAQNPVGDSHSIPAQTEEAMSWHAVERDSAQMSARATPQPPHACIDSPQVPPSEPRTQLQLQASPTGSITCSPPEPPCLSGGGRGGERGSTSQRRLPHMRSVGRLQVNSPPEGLTYRYDEAAGVVSSPSPLRDSPPRDGRRNWQSPRRGVSPPQPSCRSRKTGSAEADDEDEWADDDEDSSDEDEDGSFEEEEEEEEEEEGEEEDGSEYGPEEEEEEEGDESDEECCDDPDCPCAQRKMMSQTGGAGGAFSSLRAAAGPPRSTGRRGRGRGGMTPEGAPPGSSGGFSAMFAYAKSGAEAVWGGISGFSGGRRAGDGNEENPDEEGGEEWKDDDDDEGGYDEVNIAD</sequence>
<feature type="compositionally biased region" description="Low complexity" evidence="1">
    <location>
        <begin position="739"/>
        <end position="749"/>
    </location>
</feature>
<dbReference type="InterPro" id="IPR029058">
    <property type="entry name" value="AB_hydrolase_fold"/>
</dbReference>
<feature type="compositionally biased region" description="Acidic residues" evidence="1">
    <location>
        <begin position="869"/>
        <end position="892"/>
    </location>
</feature>
<feature type="compositionally biased region" description="Acidic residues" evidence="1">
    <location>
        <begin position="1666"/>
        <end position="1689"/>
    </location>
</feature>
<feature type="compositionally biased region" description="Polar residues" evidence="1">
    <location>
        <begin position="1334"/>
        <end position="1351"/>
    </location>
</feature>
<organism evidence="2">
    <name type="scientific">Chromera velia CCMP2878</name>
    <dbReference type="NCBI Taxonomy" id="1169474"/>
    <lineage>
        <taxon>Eukaryota</taxon>
        <taxon>Sar</taxon>
        <taxon>Alveolata</taxon>
        <taxon>Colpodellida</taxon>
        <taxon>Chromeraceae</taxon>
        <taxon>Chromera</taxon>
    </lineage>
</organism>
<evidence type="ECO:0000256" key="1">
    <source>
        <dbReference type="SAM" id="MobiDB-lite"/>
    </source>
</evidence>
<feature type="compositionally biased region" description="Acidic residues" evidence="1">
    <location>
        <begin position="1516"/>
        <end position="1581"/>
    </location>
</feature>
<feature type="compositionally biased region" description="Acidic residues" evidence="1">
    <location>
        <begin position="547"/>
        <end position="561"/>
    </location>
</feature>
<feature type="region of interest" description="Disordered" evidence="1">
    <location>
        <begin position="398"/>
        <end position="429"/>
    </location>
</feature>
<feature type="compositionally biased region" description="Basic and acidic residues" evidence="1">
    <location>
        <begin position="1102"/>
        <end position="1112"/>
    </location>
</feature>
<feature type="compositionally biased region" description="Basic and acidic residues" evidence="1">
    <location>
        <begin position="922"/>
        <end position="940"/>
    </location>
</feature>
<feature type="compositionally biased region" description="Basic and acidic residues" evidence="1">
    <location>
        <begin position="1077"/>
        <end position="1094"/>
    </location>
</feature>
<name>A0A0G4GE35_9ALVE</name>
<feature type="region of interest" description="Disordered" evidence="1">
    <location>
        <begin position="987"/>
        <end position="1638"/>
    </location>
</feature>
<evidence type="ECO:0000313" key="2">
    <source>
        <dbReference type="EMBL" id="CEM27253.1"/>
    </source>
</evidence>
<feature type="region of interest" description="Disordered" evidence="1">
    <location>
        <begin position="197"/>
        <end position="240"/>
    </location>
</feature>
<feature type="compositionally biased region" description="Low complexity" evidence="1">
    <location>
        <begin position="1629"/>
        <end position="1638"/>
    </location>
</feature>
<feature type="region of interest" description="Disordered" evidence="1">
    <location>
        <begin position="461"/>
        <end position="519"/>
    </location>
</feature>
<proteinExistence type="predicted"/>
<feature type="compositionally biased region" description="Basic residues" evidence="1">
    <location>
        <begin position="678"/>
        <end position="691"/>
    </location>
</feature>
<feature type="compositionally biased region" description="Polar residues" evidence="1">
    <location>
        <begin position="1291"/>
        <end position="1312"/>
    </location>
</feature>
<dbReference type="SUPFAM" id="SSF53474">
    <property type="entry name" value="alpha/beta-Hydrolases"/>
    <property type="match status" value="1"/>
</dbReference>
<dbReference type="VEuPathDB" id="CryptoDB:Cvel_610"/>
<feature type="compositionally biased region" description="Basic and acidic residues" evidence="1">
    <location>
        <begin position="859"/>
        <end position="868"/>
    </location>
</feature>
<feature type="compositionally biased region" description="Basic and acidic residues" evidence="1">
    <location>
        <begin position="1233"/>
        <end position="1261"/>
    </location>
</feature>
<feature type="compositionally biased region" description="Polar residues" evidence="1">
    <location>
        <begin position="1117"/>
        <end position="1136"/>
    </location>
</feature>
<feature type="compositionally biased region" description="Low complexity" evidence="1">
    <location>
        <begin position="203"/>
        <end position="227"/>
    </location>
</feature>
<accession>A0A0G4GE35</accession>
<feature type="region of interest" description="Disordered" evidence="1">
    <location>
        <begin position="821"/>
        <end position="956"/>
    </location>
</feature>
<reference evidence="2" key="1">
    <citation type="submission" date="2014-11" db="EMBL/GenBank/DDBJ databases">
        <authorList>
            <person name="Otto D Thomas"/>
            <person name="Naeem Raeece"/>
        </authorList>
    </citation>
    <scope>NUCLEOTIDE SEQUENCE</scope>
</reference>
<feature type="region of interest" description="Disordered" evidence="1">
    <location>
        <begin position="731"/>
        <end position="754"/>
    </location>
</feature>
<protein>
    <submittedName>
        <fullName evidence="2">Uncharacterized protein</fullName>
    </submittedName>
</protein>